<dbReference type="InterPro" id="IPR011990">
    <property type="entry name" value="TPR-like_helical_dom_sf"/>
</dbReference>
<feature type="repeat" description="TPR" evidence="3">
    <location>
        <begin position="384"/>
        <end position="417"/>
    </location>
</feature>
<accession>A0A7S7NV45</accession>
<dbReference type="PANTHER" id="PTHR45586">
    <property type="entry name" value="TPR REPEAT-CONTAINING PROTEIN PA4667"/>
    <property type="match status" value="1"/>
</dbReference>
<sequence>MKHSRLVLQFLTLLVALLSLGGCMRDPEKVKRRYLENGNKYMAQGKYKEAALMYRNAIRRDQKFGEAYAQLGDAELRRGDVRAAVGAYRRAVELLPNSEESAGKLADIYLAAYSMQKDRNSPLLNEVRDLAETLLKKDANSYHGLRLRGFMAVSESKSAEAIEYFRKADAVRPKQPELIFALAQLLTQDNQWLEAEKLAQKIVQDTPHYVPVYDFLALQYLRRQQPAEAEATVLKKVANNPTVVEFKLQLAGFYRGMQKKDQSEQIIQKVMADNPNDPAVFRKVGDFFVRLRELDRATQVYTDSLKRFPAEKTSFRLRAAQVKVAQGKPQDALAIVEEALAEDPKSNDALTLRASLQLQYGGKEKQQAAINDLQTLLSRTPSNAVVRYNLARAYHSRGDLDAARVQYLEAIKLAPTFAASHLGLGQVYLAKRDFGKAIGEADEALKADPANAAARVIRINALTNSGNLAQARTDSAAYLKEKPDSPDLQFQVAVIDFIDGHLKEAEATFRSLRSRFQSDPRLTFAIAEVMIRTNRQTEALKFLQDELTKSPNNAELRLAVANTALRIGQGDVAEAEYRQLVDKDPKNTDLYMRLGETLRKKGQIQASIEVLKKGQQLAPTNPAANLQLALTLDIAGMKRESLPLYEAVVKVDPDNAVALNNLAFMYAEDGKDLDQALTYAQRAKAKLPNNEDVADTMAWIYIKKQLNDNAITILKDLTSRQPKNPTYHHHMGVALFQKGNKAAAKQSLQTALSLKPAKDEENKIRELLAKVG</sequence>
<dbReference type="PROSITE" id="PS51257">
    <property type="entry name" value="PROKAR_LIPOPROTEIN"/>
    <property type="match status" value="1"/>
</dbReference>
<keyword evidence="5" id="KW-1185">Reference proteome</keyword>
<dbReference type="SMART" id="SM00028">
    <property type="entry name" value="TPR"/>
    <property type="match status" value="14"/>
</dbReference>
<dbReference type="Pfam" id="PF13414">
    <property type="entry name" value="TPR_11"/>
    <property type="match status" value="1"/>
</dbReference>
<proteinExistence type="predicted"/>
<organism evidence="4 5">
    <name type="scientific">Paludibaculum fermentans</name>
    <dbReference type="NCBI Taxonomy" id="1473598"/>
    <lineage>
        <taxon>Bacteria</taxon>
        <taxon>Pseudomonadati</taxon>
        <taxon>Acidobacteriota</taxon>
        <taxon>Terriglobia</taxon>
        <taxon>Bryobacterales</taxon>
        <taxon>Bryobacteraceae</taxon>
        <taxon>Paludibaculum</taxon>
    </lineage>
</organism>
<protein>
    <submittedName>
        <fullName evidence="4">Tetratricopeptide repeat protein</fullName>
    </submittedName>
</protein>
<feature type="repeat" description="TPR" evidence="3">
    <location>
        <begin position="31"/>
        <end position="64"/>
    </location>
</feature>
<dbReference type="EMBL" id="CP063849">
    <property type="protein sequence ID" value="QOY90296.1"/>
    <property type="molecule type" value="Genomic_DNA"/>
</dbReference>
<dbReference type="SUPFAM" id="SSF48452">
    <property type="entry name" value="TPR-like"/>
    <property type="match status" value="4"/>
</dbReference>
<dbReference type="InterPro" id="IPR019734">
    <property type="entry name" value="TPR_rpt"/>
</dbReference>
<dbReference type="AlphaFoldDB" id="A0A7S7NV45"/>
<feature type="repeat" description="TPR" evidence="3">
    <location>
        <begin position="278"/>
        <end position="311"/>
    </location>
</feature>
<dbReference type="PANTHER" id="PTHR45586:SF1">
    <property type="entry name" value="LIPOPOLYSACCHARIDE ASSEMBLY PROTEIN B"/>
    <property type="match status" value="1"/>
</dbReference>
<dbReference type="Pfam" id="PF13432">
    <property type="entry name" value="TPR_16"/>
    <property type="match status" value="2"/>
</dbReference>
<dbReference type="RefSeq" id="WP_194451961.1">
    <property type="nucleotide sequence ID" value="NZ_CP063849.1"/>
</dbReference>
<dbReference type="Pfam" id="PF13181">
    <property type="entry name" value="TPR_8"/>
    <property type="match status" value="1"/>
</dbReference>
<evidence type="ECO:0000313" key="4">
    <source>
        <dbReference type="EMBL" id="QOY90296.1"/>
    </source>
</evidence>
<dbReference type="PROSITE" id="PS50005">
    <property type="entry name" value="TPR"/>
    <property type="match status" value="6"/>
</dbReference>
<reference evidence="4 5" key="1">
    <citation type="submission" date="2020-10" db="EMBL/GenBank/DDBJ databases">
        <title>Complete genome sequence of Paludibaculum fermentans P105T, a facultatively anaerobic acidobacterium capable of dissimilatory Fe(III) reduction.</title>
        <authorList>
            <person name="Dedysh S.N."/>
            <person name="Beletsky A.V."/>
            <person name="Kulichevskaya I.S."/>
            <person name="Mardanov A.V."/>
            <person name="Ravin N.V."/>
        </authorList>
    </citation>
    <scope>NUCLEOTIDE SEQUENCE [LARGE SCALE GENOMIC DNA]</scope>
    <source>
        <strain evidence="4 5">P105</strain>
    </source>
</reference>
<dbReference type="Pfam" id="PF13431">
    <property type="entry name" value="TPR_17"/>
    <property type="match status" value="1"/>
</dbReference>
<feature type="repeat" description="TPR" evidence="3">
    <location>
        <begin position="418"/>
        <end position="451"/>
    </location>
</feature>
<evidence type="ECO:0000256" key="2">
    <source>
        <dbReference type="ARBA" id="ARBA00022803"/>
    </source>
</evidence>
<dbReference type="Proteomes" id="UP000593892">
    <property type="component" value="Chromosome"/>
</dbReference>
<keyword evidence="2 3" id="KW-0802">TPR repeat</keyword>
<keyword evidence="1" id="KW-0677">Repeat</keyword>
<dbReference type="InterPro" id="IPR051012">
    <property type="entry name" value="CellSynth/LPSAsmb/PSIAsmb"/>
</dbReference>
<dbReference type="KEGG" id="pfer:IRI77_10165"/>
<evidence type="ECO:0000313" key="5">
    <source>
        <dbReference type="Proteomes" id="UP000593892"/>
    </source>
</evidence>
<evidence type="ECO:0000256" key="3">
    <source>
        <dbReference type="PROSITE-ProRule" id="PRU00339"/>
    </source>
</evidence>
<name>A0A7S7NV45_PALFE</name>
<feature type="repeat" description="TPR" evidence="3">
    <location>
        <begin position="588"/>
        <end position="621"/>
    </location>
</feature>
<feature type="repeat" description="TPR" evidence="3">
    <location>
        <begin position="65"/>
        <end position="98"/>
    </location>
</feature>
<evidence type="ECO:0000256" key="1">
    <source>
        <dbReference type="ARBA" id="ARBA00022737"/>
    </source>
</evidence>
<dbReference type="Pfam" id="PF14559">
    <property type="entry name" value="TPR_19"/>
    <property type="match status" value="2"/>
</dbReference>
<dbReference type="Gene3D" id="1.25.40.10">
    <property type="entry name" value="Tetratricopeptide repeat domain"/>
    <property type="match status" value="3"/>
</dbReference>
<gene>
    <name evidence="4" type="ORF">IRI77_10165</name>
</gene>